<feature type="transmembrane region" description="Helical" evidence="4">
    <location>
        <begin position="169"/>
        <end position="187"/>
    </location>
</feature>
<dbReference type="PANTHER" id="PTHR23528">
    <property type="match status" value="1"/>
</dbReference>
<feature type="transmembrane region" description="Helical" evidence="4">
    <location>
        <begin position="44"/>
        <end position="63"/>
    </location>
</feature>
<evidence type="ECO:0000313" key="7">
    <source>
        <dbReference type="Proteomes" id="UP000185490"/>
    </source>
</evidence>
<keyword evidence="7" id="KW-1185">Reference proteome</keyword>
<dbReference type="EMBL" id="CP007389">
    <property type="protein sequence ID" value="APT73552.1"/>
    <property type="molecule type" value="Genomic_DNA"/>
</dbReference>
<dbReference type="RefSeq" id="WP_012056751.1">
    <property type="nucleotide sequence ID" value="NZ_CP007389.1"/>
</dbReference>
<evidence type="ECO:0000256" key="4">
    <source>
        <dbReference type="SAM" id="Phobius"/>
    </source>
</evidence>
<feature type="transmembrane region" description="Helical" evidence="4">
    <location>
        <begin position="75"/>
        <end position="94"/>
    </location>
</feature>
<feature type="domain" description="Major facilitator superfamily (MFS) profile" evidence="5">
    <location>
        <begin position="6"/>
        <end position="414"/>
    </location>
</feature>
<keyword evidence="3 4" id="KW-0472">Membrane</keyword>
<dbReference type="Pfam" id="PF07690">
    <property type="entry name" value="MFS_1"/>
    <property type="match status" value="1"/>
</dbReference>
<dbReference type="SUPFAM" id="SSF103473">
    <property type="entry name" value="MFS general substrate transporter"/>
    <property type="match status" value="1"/>
</dbReference>
<feature type="transmembrane region" description="Helical" evidence="4">
    <location>
        <begin position="100"/>
        <end position="118"/>
    </location>
</feature>
<protein>
    <submittedName>
        <fullName evidence="6">Sucrose transporter</fullName>
    </submittedName>
</protein>
<organism evidence="6 7">
    <name type="scientific">Thermosipho melanesiensis</name>
    <dbReference type="NCBI Taxonomy" id="46541"/>
    <lineage>
        <taxon>Bacteria</taxon>
        <taxon>Thermotogati</taxon>
        <taxon>Thermotogota</taxon>
        <taxon>Thermotogae</taxon>
        <taxon>Thermotogales</taxon>
        <taxon>Fervidobacteriaceae</taxon>
        <taxon>Thermosipho</taxon>
    </lineage>
</organism>
<feature type="transmembrane region" description="Helical" evidence="4">
    <location>
        <begin position="7"/>
        <end position="24"/>
    </location>
</feature>
<reference evidence="6 7" key="1">
    <citation type="submission" date="2014-02" db="EMBL/GenBank/DDBJ databases">
        <title>Diversity of Thermotogales isolates from hydrothermal vents.</title>
        <authorList>
            <person name="Haverkamp T.H.A."/>
            <person name="Lossouarn J."/>
            <person name="Geslin C."/>
            <person name="Nesbo C.L."/>
        </authorList>
    </citation>
    <scope>NUCLEOTIDE SEQUENCE [LARGE SCALE GENOMIC DNA]</scope>
    <source>
        <strain evidence="6 7">431</strain>
    </source>
</reference>
<dbReference type="InterPro" id="IPR011701">
    <property type="entry name" value="MFS"/>
</dbReference>
<dbReference type="PROSITE" id="PS50850">
    <property type="entry name" value="MFS"/>
    <property type="match status" value="1"/>
</dbReference>
<accession>A0ABN4UX69</accession>
<dbReference type="PANTHER" id="PTHR23528:SF1">
    <property type="entry name" value="MAJOR FACILITATOR SUPERFAMILY (MFS) PROFILE DOMAIN-CONTAINING PROTEIN"/>
    <property type="match status" value="1"/>
</dbReference>
<evidence type="ECO:0000256" key="3">
    <source>
        <dbReference type="ARBA" id="ARBA00023136"/>
    </source>
</evidence>
<feature type="transmembrane region" description="Helical" evidence="4">
    <location>
        <begin position="138"/>
        <end position="157"/>
    </location>
</feature>
<proteinExistence type="predicted"/>
<keyword evidence="2 4" id="KW-1133">Transmembrane helix</keyword>
<feature type="transmembrane region" description="Helical" evidence="4">
    <location>
        <begin position="266"/>
        <end position="286"/>
    </location>
</feature>
<dbReference type="CDD" id="cd17313">
    <property type="entry name" value="MFS_SLC45_SUC"/>
    <property type="match status" value="1"/>
</dbReference>
<dbReference type="InterPro" id="IPR036259">
    <property type="entry name" value="MFS_trans_sf"/>
</dbReference>
<gene>
    <name evidence="6" type="ORF">BW47_02795</name>
</gene>
<feature type="transmembrane region" description="Helical" evidence="4">
    <location>
        <begin position="298"/>
        <end position="317"/>
    </location>
</feature>
<feature type="transmembrane region" description="Helical" evidence="4">
    <location>
        <begin position="391"/>
        <end position="410"/>
    </location>
</feature>
<keyword evidence="1 4" id="KW-0812">Transmembrane</keyword>
<dbReference type="Proteomes" id="UP000185490">
    <property type="component" value="Chromosome"/>
</dbReference>
<dbReference type="InterPro" id="IPR020846">
    <property type="entry name" value="MFS_dom"/>
</dbReference>
<feature type="transmembrane region" description="Helical" evidence="4">
    <location>
        <begin position="323"/>
        <end position="343"/>
    </location>
</feature>
<evidence type="ECO:0000259" key="5">
    <source>
        <dbReference type="PROSITE" id="PS50850"/>
    </source>
</evidence>
<feature type="transmembrane region" description="Helical" evidence="4">
    <location>
        <begin position="364"/>
        <end position="385"/>
    </location>
</feature>
<evidence type="ECO:0000256" key="1">
    <source>
        <dbReference type="ARBA" id="ARBA00022692"/>
    </source>
</evidence>
<dbReference type="Gene3D" id="1.20.1250.20">
    <property type="entry name" value="MFS general substrate transporter like domains"/>
    <property type="match status" value="2"/>
</dbReference>
<sequence>MKNYKKLFLLGFGFFGISILWPLYNAYVPIFLKDFSLSSTSIGFVMTIDNIFAIFMLPLIGVLSDQTRSRFGRRMPYILIGAPLGALFFSLIPFARTLHLLWFFMLNIIFMNFFMALFRSPVIALMPDITPPKYRSQANGIINFMGGLGALLAYFAGKPLYDKNYALPFWLGAIIMLVASLLVVIFIKEDEKYKIRTGEKVKFSSVFSKSFGELKINLKEVFFSKEKSLLMILIAILFWFVGYNALETFFTSYAKFRVGISESTGAFILGFFSLTFMLFSIPAGIIGSKIGRKKTMTIGLMIVALISLLTVISTYIFKDTGTITRLLFIYFTLGGIGWAMVNVNSLPTVVDMTSEEKLGGYTGLYYFFSMSANIIAPPLSGFFIDKLGYDSLIYFSTVSFVIATIFLQYVRRGDVK</sequence>
<evidence type="ECO:0000256" key="2">
    <source>
        <dbReference type="ARBA" id="ARBA00022989"/>
    </source>
</evidence>
<feature type="transmembrane region" description="Helical" evidence="4">
    <location>
        <begin position="228"/>
        <end position="246"/>
    </location>
</feature>
<evidence type="ECO:0000313" key="6">
    <source>
        <dbReference type="EMBL" id="APT73552.1"/>
    </source>
</evidence>
<name>A0ABN4UX69_9BACT</name>